<dbReference type="InterPro" id="IPR006685">
    <property type="entry name" value="MscS_channel_2nd"/>
</dbReference>
<evidence type="ECO:0000256" key="6">
    <source>
        <dbReference type="SAM" id="SignalP"/>
    </source>
</evidence>
<comment type="subcellular location">
    <subcellularLocation>
        <location evidence="1">Membrane</location>
    </subcellularLocation>
</comment>
<dbReference type="SUPFAM" id="SSF50182">
    <property type="entry name" value="Sm-like ribonucleoproteins"/>
    <property type="match status" value="1"/>
</dbReference>
<reference evidence="8 9" key="1">
    <citation type="journal article" date="2020" name="Microorganisms">
        <title>Simultaneous Genome Sequencing of Prosthecochloris ethylica and Desulfuromonas acetoxidans within a Syntrophic Mixture Reveals Unique Pili and Protein Interactions.</title>
        <authorList>
            <person name="Kyndt J.A."/>
            <person name="Van Beeumen J.J."/>
            <person name="Meyer T.E."/>
        </authorList>
    </citation>
    <scope>NUCLEOTIDE SEQUENCE [LARGE SCALE GENOMIC DNA]</scope>
    <source>
        <strain evidence="8 9">N3</strain>
    </source>
</reference>
<feature type="transmembrane region" description="Helical" evidence="5">
    <location>
        <begin position="345"/>
        <end position="362"/>
    </location>
</feature>
<proteinExistence type="predicted"/>
<feature type="transmembrane region" description="Helical" evidence="5">
    <location>
        <begin position="186"/>
        <end position="206"/>
    </location>
</feature>
<evidence type="ECO:0000256" key="4">
    <source>
        <dbReference type="ARBA" id="ARBA00023136"/>
    </source>
</evidence>
<evidence type="ECO:0000256" key="2">
    <source>
        <dbReference type="ARBA" id="ARBA00022692"/>
    </source>
</evidence>
<dbReference type="EMBL" id="JADGII010000012">
    <property type="protein sequence ID" value="MBF0637130.1"/>
    <property type="molecule type" value="Genomic_DNA"/>
</dbReference>
<dbReference type="PANTHER" id="PTHR30221:SF18">
    <property type="entry name" value="SLL0590 PROTEIN"/>
    <property type="match status" value="1"/>
</dbReference>
<gene>
    <name evidence="8" type="ORF">INT08_08105</name>
</gene>
<evidence type="ECO:0000256" key="3">
    <source>
        <dbReference type="ARBA" id="ARBA00022989"/>
    </source>
</evidence>
<dbReference type="PANTHER" id="PTHR30221">
    <property type="entry name" value="SMALL-CONDUCTANCE MECHANOSENSITIVE CHANNEL"/>
    <property type="match status" value="1"/>
</dbReference>
<feature type="chain" id="PRO_5047014693" evidence="6">
    <location>
        <begin position="24"/>
        <end position="543"/>
    </location>
</feature>
<sequence>MKTILPFLYIAILALAPVLTGYAESAPESQHDTAVTAGPSAETLLETLQEPSQVSDRDVIRSFTDSLRQDNGLPVVVNNFELFRLYGGMDDLSLEERVEKTTSRLNGFLNSRVPVDSLSIADGDTLTAITTPDTILAAFTDSDAKAEDVTRMELAVRALDNISKQTAGFREETSGRNIMLSLLKSIALLLALTVFWHYLNSFFTFLESWIQKLRLQHKTSSDNKLIQLLSPDHLAAGFGWFSRVLELFVKILLIYAYLATVFSFFPWTKDLSANLLTFVLEPGKKLFREFGTTIPNVIAVIIFITIVRYLGRFSDTVFHNIAKGELKFVGFETEWAEPTRKIVKIVLYSILLFLLFASLPLFNNQAAMILVTVFGLTFALSAVPSVKNILSGIMLNYTGSFRNGDRVGIGAVKGEIIHKGLLVTRIKNRQNEIIIIPNRQVFQSKIINYTESVQKNGHLALEVTFYLRRNVKPETIRESVIEAALGTDGIMLDPKPVLTRAGVMQGRYGYRLTANTQDFGRHDALETRLAQNIQDRLLDNNVQ</sequence>
<feature type="transmembrane region" description="Helical" evidence="5">
    <location>
        <begin position="287"/>
        <end position="310"/>
    </location>
</feature>
<dbReference type="Gene3D" id="1.10.287.1260">
    <property type="match status" value="1"/>
</dbReference>
<dbReference type="InterPro" id="IPR010920">
    <property type="entry name" value="LSM_dom_sf"/>
</dbReference>
<keyword evidence="3 5" id="KW-1133">Transmembrane helix</keyword>
<keyword evidence="4 5" id="KW-0472">Membrane</keyword>
<name>A0ABR9XT30_9CHLB</name>
<evidence type="ECO:0000256" key="1">
    <source>
        <dbReference type="ARBA" id="ARBA00004370"/>
    </source>
</evidence>
<evidence type="ECO:0000313" key="9">
    <source>
        <dbReference type="Proteomes" id="UP000619838"/>
    </source>
</evidence>
<evidence type="ECO:0000313" key="8">
    <source>
        <dbReference type="EMBL" id="MBF0637130.1"/>
    </source>
</evidence>
<comment type="caution">
    <text evidence="8">The sequence shown here is derived from an EMBL/GenBank/DDBJ whole genome shotgun (WGS) entry which is preliminary data.</text>
</comment>
<keyword evidence="2 5" id="KW-0812">Transmembrane</keyword>
<dbReference type="Proteomes" id="UP000619838">
    <property type="component" value="Unassembled WGS sequence"/>
</dbReference>
<dbReference type="Pfam" id="PF00924">
    <property type="entry name" value="MS_channel_2nd"/>
    <property type="match status" value="1"/>
</dbReference>
<dbReference type="InterPro" id="IPR023408">
    <property type="entry name" value="MscS_beta-dom_sf"/>
</dbReference>
<dbReference type="Gene3D" id="2.30.30.60">
    <property type="match status" value="1"/>
</dbReference>
<dbReference type="InterPro" id="IPR045275">
    <property type="entry name" value="MscS_archaea/bacteria_type"/>
</dbReference>
<keyword evidence="9" id="KW-1185">Reference proteome</keyword>
<evidence type="ECO:0000256" key="5">
    <source>
        <dbReference type="SAM" id="Phobius"/>
    </source>
</evidence>
<keyword evidence="6" id="KW-0732">Signal</keyword>
<feature type="signal peptide" evidence="6">
    <location>
        <begin position="1"/>
        <end position="23"/>
    </location>
</feature>
<evidence type="ECO:0000259" key="7">
    <source>
        <dbReference type="Pfam" id="PF00924"/>
    </source>
</evidence>
<accession>A0ABR9XT30</accession>
<organism evidence="8 9">
    <name type="scientific">Prosthecochloris ethylica</name>
    <dbReference type="NCBI Taxonomy" id="2743976"/>
    <lineage>
        <taxon>Bacteria</taxon>
        <taxon>Pseudomonadati</taxon>
        <taxon>Chlorobiota</taxon>
        <taxon>Chlorobiia</taxon>
        <taxon>Chlorobiales</taxon>
        <taxon>Chlorobiaceae</taxon>
        <taxon>Prosthecochloris</taxon>
    </lineage>
</organism>
<protein>
    <submittedName>
        <fullName evidence="8">Mechanosensitive ion channel</fullName>
    </submittedName>
</protein>
<feature type="transmembrane region" description="Helical" evidence="5">
    <location>
        <begin position="368"/>
        <end position="386"/>
    </location>
</feature>
<feature type="domain" description="Mechanosensitive ion channel MscS" evidence="7">
    <location>
        <begin position="385"/>
        <end position="450"/>
    </location>
</feature>
<feature type="transmembrane region" description="Helical" evidence="5">
    <location>
        <begin position="247"/>
        <end position="267"/>
    </location>
</feature>
<dbReference type="RefSeq" id="WP_175186779.1">
    <property type="nucleotide sequence ID" value="NZ_JABVZQ010000001.1"/>
</dbReference>